<keyword evidence="4" id="KW-1185">Reference proteome</keyword>
<reference evidence="2" key="2">
    <citation type="submission" date="2016-11" db="EMBL/GenBank/DDBJ databases">
        <authorList>
            <person name="Jaros S."/>
            <person name="Januszkiewicz K."/>
            <person name="Wedrychowicz H."/>
        </authorList>
    </citation>
    <scope>NUCLEOTIDE SEQUENCE [LARGE SCALE GENOMIC DNA]</scope>
    <source>
        <strain evidence="2">DSM 19859</strain>
    </source>
</reference>
<evidence type="ECO:0000313" key="3">
    <source>
        <dbReference type="Proteomes" id="UP000184240"/>
    </source>
</evidence>
<evidence type="ECO:0000313" key="4">
    <source>
        <dbReference type="Proteomes" id="UP000290037"/>
    </source>
</evidence>
<dbReference type="AlphaFoldDB" id="A0A1M5UHM9"/>
<dbReference type="EMBL" id="FQXT01000001">
    <property type="protein sequence ID" value="SHH62479.1"/>
    <property type="molecule type" value="Genomic_DNA"/>
</dbReference>
<name>A0A1M5UHM9_9FLAO</name>
<organism evidence="2 3">
    <name type="scientific">Leeuwenhoekiella palythoae</name>
    <dbReference type="NCBI Taxonomy" id="573501"/>
    <lineage>
        <taxon>Bacteria</taxon>
        <taxon>Pseudomonadati</taxon>
        <taxon>Bacteroidota</taxon>
        <taxon>Flavobacteriia</taxon>
        <taxon>Flavobacteriales</taxon>
        <taxon>Flavobacteriaceae</taxon>
        <taxon>Leeuwenhoekiella</taxon>
    </lineage>
</organism>
<dbReference type="EMBL" id="QOVN01000009">
    <property type="protein sequence ID" value="RXG27108.1"/>
    <property type="molecule type" value="Genomic_DNA"/>
</dbReference>
<evidence type="ECO:0000313" key="1">
    <source>
        <dbReference type="EMBL" id="RXG27108.1"/>
    </source>
</evidence>
<reference evidence="3" key="1">
    <citation type="submission" date="2016-11" db="EMBL/GenBank/DDBJ databases">
        <authorList>
            <person name="Varghese N."/>
            <person name="Submissions S."/>
        </authorList>
    </citation>
    <scope>NUCLEOTIDE SEQUENCE [LARGE SCALE GENOMIC DNA]</scope>
    <source>
        <strain evidence="3">DSM 19859</strain>
    </source>
</reference>
<gene>
    <name evidence="1" type="ORF">DSM01_3181</name>
    <name evidence="2" type="ORF">SAMN04487999_0681</name>
</gene>
<dbReference type="Pfam" id="PF11338">
    <property type="entry name" value="DUF3140"/>
    <property type="match status" value="1"/>
</dbReference>
<protein>
    <submittedName>
        <fullName evidence="2">Uncharacterized protein</fullName>
    </submittedName>
</protein>
<dbReference type="Proteomes" id="UP000290037">
    <property type="component" value="Unassembled WGS sequence"/>
</dbReference>
<dbReference type="STRING" id="573501.SAMN04487999_0681"/>
<evidence type="ECO:0000313" key="2">
    <source>
        <dbReference type="EMBL" id="SHH62479.1"/>
    </source>
</evidence>
<reference evidence="1 4" key="3">
    <citation type="submission" date="2018-07" db="EMBL/GenBank/DDBJ databases">
        <title>Leeuwenhoekiella genomics.</title>
        <authorList>
            <person name="Tahon G."/>
            <person name="Willems A."/>
        </authorList>
    </citation>
    <scope>NUCLEOTIDE SEQUENCE [LARGE SCALE GENOMIC DNA]</scope>
    <source>
        <strain evidence="1 4">LMG 24856</strain>
    </source>
</reference>
<dbReference type="Proteomes" id="UP000184240">
    <property type="component" value="Unassembled WGS sequence"/>
</dbReference>
<sequence>MFSKERLHNELIQSTNMSAVELRAWLRTDIAPITVANYKDAPSLDQSNKLLTILMKNTEELTRTDCFFIQSILQRIKYLKNNRSKEGYARLDWENSLRSLGYDIKKQLKPAKKSKAYH</sequence>
<dbReference type="InterPro" id="IPR021487">
    <property type="entry name" value="DUF3140"/>
</dbReference>
<proteinExistence type="predicted"/>
<accession>A0A1M5UHM9</accession>